<accession>A0AAU1U127</accession>
<keyword evidence="1" id="KW-0418">Kinase</keyword>
<dbReference type="PANTHER" id="PTHR35526">
    <property type="entry name" value="ANTI-SIGMA-F FACTOR RSBW-RELATED"/>
    <property type="match status" value="1"/>
</dbReference>
<dbReference type="GO" id="GO:0004674">
    <property type="term" value="F:protein serine/threonine kinase activity"/>
    <property type="evidence" value="ECO:0007669"/>
    <property type="project" value="UniProtKB-KW"/>
</dbReference>
<keyword evidence="4" id="KW-0547">Nucleotide-binding</keyword>
<keyword evidence="4" id="KW-0067">ATP-binding</keyword>
<protein>
    <submittedName>
        <fullName evidence="4">ATP-binding protein</fullName>
    </submittedName>
</protein>
<dbReference type="SUPFAM" id="SSF55874">
    <property type="entry name" value="ATPase domain of HSP90 chaperone/DNA topoisomerase II/histidine kinase"/>
    <property type="match status" value="1"/>
</dbReference>
<dbReference type="InterPro" id="IPR050267">
    <property type="entry name" value="Anti-sigma-factor_SerPK"/>
</dbReference>
<organism evidence="4">
    <name type="scientific">Streptomyces sp. NBC_00119</name>
    <dbReference type="NCBI Taxonomy" id="2975659"/>
    <lineage>
        <taxon>Bacteria</taxon>
        <taxon>Bacillati</taxon>
        <taxon>Actinomycetota</taxon>
        <taxon>Actinomycetes</taxon>
        <taxon>Kitasatosporales</taxon>
        <taxon>Streptomycetaceae</taxon>
        <taxon>Streptomyces</taxon>
    </lineage>
</organism>
<feature type="region of interest" description="Disordered" evidence="2">
    <location>
        <begin position="1"/>
        <end position="30"/>
    </location>
</feature>
<feature type="region of interest" description="Disordered" evidence="2">
    <location>
        <begin position="82"/>
        <end position="106"/>
    </location>
</feature>
<dbReference type="Gene3D" id="3.30.565.10">
    <property type="entry name" value="Histidine kinase-like ATPase, C-terminal domain"/>
    <property type="match status" value="1"/>
</dbReference>
<sequence>MQHPPTVEDHQAYPAEALSRPQKAADARDEASGFLACLHPAPPTPTAQDLLLLVSELVTNARRHAGTVTALHLSADRRDIHVTVDDPSPAHPQDRSPDLSGGAGGIGWPMIRRLARTLTVHTQPGGGKSIHATVPR</sequence>
<evidence type="ECO:0000256" key="1">
    <source>
        <dbReference type="ARBA" id="ARBA00022527"/>
    </source>
</evidence>
<evidence type="ECO:0000313" key="4">
    <source>
        <dbReference type="EMBL" id="WTS10142.1"/>
    </source>
</evidence>
<keyword evidence="1" id="KW-0723">Serine/threonine-protein kinase</keyword>
<feature type="domain" description="Histidine kinase/HSP90-like ATPase" evidence="3">
    <location>
        <begin position="20"/>
        <end position="126"/>
    </location>
</feature>
<reference evidence="4" key="1">
    <citation type="submission" date="2022-10" db="EMBL/GenBank/DDBJ databases">
        <title>The complete genomes of actinobacterial strains from the NBC collection.</title>
        <authorList>
            <person name="Joergensen T.S."/>
            <person name="Alvarez Arevalo M."/>
            <person name="Sterndorff E.B."/>
            <person name="Faurdal D."/>
            <person name="Vuksanovic O."/>
            <person name="Mourched A.-S."/>
            <person name="Charusanti P."/>
            <person name="Shaw S."/>
            <person name="Blin K."/>
            <person name="Weber T."/>
        </authorList>
    </citation>
    <scope>NUCLEOTIDE SEQUENCE</scope>
    <source>
        <strain evidence="4">NBC_00119</strain>
    </source>
</reference>
<dbReference type="Pfam" id="PF13581">
    <property type="entry name" value="HATPase_c_2"/>
    <property type="match status" value="1"/>
</dbReference>
<dbReference type="InterPro" id="IPR003594">
    <property type="entry name" value="HATPase_dom"/>
</dbReference>
<dbReference type="PANTHER" id="PTHR35526:SF3">
    <property type="entry name" value="ANTI-SIGMA-F FACTOR RSBW"/>
    <property type="match status" value="1"/>
</dbReference>
<name>A0AAU1U127_9ACTN</name>
<dbReference type="CDD" id="cd16936">
    <property type="entry name" value="HATPase_RsbW-like"/>
    <property type="match status" value="1"/>
</dbReference>
<evidence type="ECO:0000256" key="2">
    <source>
        <dbReference type="SAM" id="MobiDB-lite"/>
    </source>
</evidence>
<dbReference type="EMBL" id="CP108195">
    <property type="protein sequence ID" value="WTS10142.1"/>
    <property type="molecule type" value="Genomic_DNA"/>
</dbReference>
<dbReference type="InterPro" id="IPR036890">
    <property type="entry name" value="HATPase_C_sf"/>
</dbReference>
<keyword evidence="1" id="KW-0808">Transferase</keyword>
<feature type="compositionally biased region" description="Basic and acidic residues" evidence="2">
    <location>
        <begin position="1"/>
        <end position="11"/>
    </location>
</feature>
<dbReference type="GO" id="GO:0005524">
    <property type="term" value="F:ATP binding"/>
    <property type="evidence" value="ECO:0007669"/>
    <property type="project" value="UniProtKB-KW"/>
</dbReference>
<gene>
    <name evidence="4" type="ORF">OHU69_02975</name>
</gene>
<proteinExistence type="predicted"/>
<evidence type="ECO:0000259" key="3">
    <source>
        <dbReference type="Pfam" id="PF13581"/>
    </source>
</evidence>
<dbReference type="AlphaFoldDB" id="A0AAU1U127"/>